<evidence type="ECO:0000313" key="2">
    <source>
        <dbReference type="Proteomes" id="UP000789570"/>
    </source>
</evidence>
<keyword evidence="2" id="KW-1185">Reference proteome</keyword>
<evidence type="ECO:0000313" key="1">
    <source>
        <dbReference type="EMBL" id="CAG8649355.1"/>
    </source>
</evidence>
<organism evidence="1 2">
    <name type="scientific">Funneliformis caledonium</name>
    <dbReference type="NCBI Taxonomy" id="1117310"/>
    <lineage>
        <taxon>Eukaryota</taxon>
        <taxon>Fungi</taxon>
        <taxon>Fungi incertae sedis</taxon>
        <taxon>Mucoromycota</taxon>
        <taxon>Glomeromycotina</taxon>
        <taxon>Glomeromycetes</taxon>
        <taxon>Glomerales</taxon>
        <taxon>Glomeraceae</taxon>
        <taxon>Funneliformis</taxon>
    </lineage>
</organism>
<dbReference type="EMBL" id="CAJVPQ010004337">
    <property type="protein sequence ID" value="CAG8649355.1"/>
    <property type="molecule type" value="Genomic_DNA"/>
</dbReference>
<sequence length="64" mass="7510">TVTFEVSQLLLDESDDESNTENEFANENETTNISLLTFPDLHYILRFLHFEALVDTRKNHYAFT</sequence>
<feature type="non-terminal residue" evidence="1">
    <location>
        <position position="64"/>
    </location>
</feature>
<dbReference type="Proteomes" id="UP000789570">
    <property type="component" value="Unassembled WGS sequence"/>
</dbReference>
<accession>A0A9N9DVC1</accession>
<name>A0A9N9DVC1_9GLOM</name>
<reference evidence="1" key="1">
    <citation type="submission" date="2021-06" db="EMBL/GenBank/DDBJ databases">
        <authorList>
            <person name="Kallberg Y."/>
            <person name="Tangrot J."/>
            <person name="Rosling A."/>
        </authorList>
    </citation>
    <scope>NUCLEOTIDE SEQUENCE</scope>
    <source>
        <strain evidence="1">UK204</strain>
    </source>
</reference>
<protein>
    <submittedName>
        <fullName evidence="1">9458_t:CDS:1</fullName>
    </submittedName>
</protein>
<gene>
    <name evidence="1" type="ORF">FCALED_LOCUS10982</name>
</gene>
<proteinExistence type="predicted"/>
<dbReference type="AlphaFoldDB" id="A0A9N9DVC1"/>
<comment type="caution">
    <text evidence="1">The sequence shown here is derived from an EMBL/GenBank/DDBJ whole genome shotgun (WGS) entry which is preliminary data.</text>
</comment>